<keyword evidence="3" id="KW-1185">Reference proteome</keyword>
<evidence type="ECO:0000259" key="1">
    <source>
        <dbReference type="Pfam" id="PF13649"/>
    </source>
</evidence>
<keyword evidence="2" id="KW-0489">Methyltransferase</keyword>
<dbReference type="InterPro" id="IPR041698">
    <property type="entry name" value="Methyltransf_25"/>
</dbReference>
<dbReference type="Pfam" id="PF13649">
    <property type="entry name" value="Methyltransf_25"/>
    <property type="match status" value="1"/>
</dbReference>
<dbReference type="Proteomes" id="UP001162891">
    <property type="component" value="Chromosome"/>
</dbReference>
<feature type="domain" description="Methyltransferase" evidence="1">
    <location>
        <begin position="39"/>
        <end position="138"/>
    </location>
</feature>
<dbReference type="CDD" id="cd02440">
    <property type="entry name" value="AdoMet_MTases"/>
    <property type="match status" value="1"/>
</dbReference>
<gene>
    <name evidence="2" type="ORF">AMOR_46340</name>
</gene>
<reference evidence="3" key="1">
    <citation type="journal article" date="2022" name="Int. J. Syst. Evol. Microbiol.">
        <title>Anaeromyxobacter oryzae sp. nov., Anaeromyxobacter diazotrophicus sp. nov. and Anaeromyxobacter paludicola sp. nov., isolated from paddy soils.</title>
        <authorList>
            <person name="Itoh H."/>
            <person name="Xu Z."/>
            <person name="Mise K."/>
            <person name="Masuda Y."/>
            <person name="Ushijima N."/>
            <person name="Hayakawa C."/>
            <person name="Shiratori Y."/>
            <person name="Senoo K."/>
        </authorList>
    </citation>
    <scope>NUCLEOTIDE SEQUENCE [LARGE SCALE GENOMIC DNA]</scope>
    <source>
        <strain evidence="3">Red232</strain>
    </source>
</reference>
<keyword evidence="2" id="KW-0808">Transferase</keyword>
<protein>
    <submittedName>
        <fullName evidence="2">Type 11 methyltransferase</fullName>
    </submittedName>
</protein>
<dbReference type="InterPro" id="IPR029063">
    <property type="entry name" value="SAM-dependent_MTases_sf"/>
</dbReference>
<sequence>MSTRVCPWWLGWLLASPVRKLFQDPARILAPHVREGMTVLEPGPGMGFFTLELARRVGPAGRVFAVDLQPRMLAGLRRRADRAGLGARVVTRVAARDSLGVEDLRGAVSFVLAFALVHELPDAARFFAEIRAALAPSGKVLVAEPAGHVKRADFEATLAAAERAGFRREPGPPIARSLTAVLAAA</sequence>
<dbReference type="GO" id="GO:0008168">
    <property type="term" value="F:methyltransferase activity"/>
    <property type="evidence" value="ECO:0007669"/>
    <property type="project" value="UniProtKB-KW"/>
</dbReference>
<dbReference type="SUPFAM" id="SSF53335">
    <property type="entry name" value="S-adenosyl-L-methionine-dependent methyltransferases"/>
    <property type="match status" value="1"/>
</dbReference>
<dbReference type="RefSeq" id="WP_248354652.1">
    <property type="nucleotide sequence ID" value="NZ_AP025591.1"/>
</dbReference>
<proteinExistence type="predicted"/>
<dbReference type="EMBL" id="AP025591">
    <property type="protein sequence ID" value="BDG05638.1"/>
    <property type="molecule type" value="Genomic_DNA"/>
</dbReference>
<evidence type="ECO:0000313" key="2">
    <source>
        <dbReference type="EMBL" id="BDG05638.1"/>
    </source>
</evidence>
<organism evidence="2 3">
    <name type="scientific">Anaeromyxobacter oryzae</name>
    <dbReference type="NCBI Taxonomy" id="2918170"/>
    <lineage>
        <taxon>Bacteria</taxon>
        <taxon>Pseudomonadati</taxon>
        <taxon>Myxococcota</taxon>
        <taxon>Myxococcia</taxon>
        <taxon>Myxococcales</taxon>
        <taxon>Cystobacterineae</taxon>
        <taxon>Anaeromyxobacteraceae</taxon>
        <taxon>Anaeromyxobacter</taxon>
    </lineage>
</organism>
<evidence type="ECO:0000313" key="3">
    <source>
        <dbReference type="Proteomes" id="UP001162891"/>
    </source>
</evidence>
<dbReference type="GO" id="GO:0032259">
    <property type="term" value="P:methylation"/>
    <property type="evidence" value="ECO:0007669"/>
    <property type="project" value="UniProtKB-KW"/>
</dbReference>
<dbReference type="Gene3D" id="3.40.50.150">
    <property type="entry name" value="Vaccinia Virus protein VP39"/>
    <property type="match status" value="1"/>
</dbReference>
<accession>A0ABM7X1H0</accession>
<name>A0ABM7X1H0_9BACT</name>